<keyword evidence="2" id="KW-1185">Reference proteome</keyword>
<organism evidence="1 2">
    <name type="scientific">Avena sativa</name>
    <name type="common">Oat</name>
    <dbReference type="NCBI Taxonomy" id="4498"/>
    <lineage>
        <taxon>Eukaryota</taxon>
        <taxon>Viridiplantae</taxon>
        <taxon>Streptophyta</taxon>
        <taxon>Embryophyta</taxon>
        <taxon>Tracheophyta</taxon>
        <taxon>Spermatophyta</taxon>
        <taxon>Magnoliopsida</taxon>
        <taxon>Liliopsida</taxon>
        <taxon>Poales</taxon>
        <taxon>Poaceae</taxon>
        <taxon>BOP clade</taxon>
        <taxon>Pooideae</taxon>
        <taxon>Poodae</taxon>
        <taxon>Poeae</taxon>
        <taxon>Poeae Chloroplast Group 1 (Aveneae type)</taxon>
        <taxon>Aveninae</taxon>
        <taxon>Avena</taxon>
    </lineage>
</organism>
<name>A0ACD5YKJ0_AVESA</name>
<protein>
    <submittedName>
        <fullName evidence="1">Uncharacterized protein</fullName>
    </submittedName>
</protein>
<dbReference type="EnsemblPlants" id="AVESA.00010b.r2.5DG0990530.1">
    <property type="protein sequence ID" value="AVESA.00010b.r2.5DG0990530.1.CDS.1"/>
    <property type="gene ID" value="AVESA.00010b.r2.5DG0990530"/>
</dbReference>
<reference evidence="1" key="1">
    <citation type="submission" date="2021-05" db="EMBL/GenBank/DDBJ databases">
        <authorList>
            <person name="Scholz U."/>
            <person name="Mascher M."/>
            <person name="Fiebig A."/>
        </authorList>
    </citation>
    <scope>NUCLEOTIDE SEQUENCE [LARGE SCALE GENOMIC DNA]</scope>
</reference>
<sequence length="125" mass="12656">MQGNRSAGGVLLVLAALLLVAFAPPVAASAYSGSWVGVTSHAAPAGASASAHLHTPVLTRRMEDEVAPEMMTWADSLLGADKDGPISTASLNPDSATCPGHGGCAARSPSGSYTRSCAYKDMCRP</sequence>
<reference evidence="1" key="2">
    <citation type="submission" date="2025-09" db="UniProtKB">
        <authorList>
            <consortium name="EnsemblPlants"/>
        </authorList>
    </citation>
    <scope>IDENTIFICATION</scope>
</reference>
<accession>A0ACD5YKJ0</accession>
<evidence type="ECO:0000313" key="2">
    <source>
        <dbReference type="Proteomes" id="UP001732700"/>
    </source>
</evidence>
<dbReference type="Proteomes" id="UP001732700">
    <property type="component" value="Chromosome 5D"/>
</dbReference>
<evidence type="ECO:0000313" key="1">
    <source>
        <dbReference type="EnsemblPlants" id="AVESA.00010b.r2.5DG0990530.1.CDS.1"/>
    </source>
</evidence>
<proteinExistence type="predicted"/>